<feature type="region of interest" description="Disordered" evidence="6">
    <location>
        <begin position="577"/>
        <end position="605"/>
    </location>
</feature>
<accession>A0AA38VWW7</accession>
<evidence type="ECO:0000256" key="6">
    <source>
        <dbReference type="SAM" id="MobiDB-lite"/>
    </source>
</evidence>
<dbReference type="GO" id="GO:0005634">
    <property type="term" value="C:nucleus"/>
    <property type="evidence" value="ECO:0007669"/>
    <property type="project" value="UniProtKB-SubCell"/>
</dbReference>
<dbReference type="PANTHER" id="PTHR31845:SF17">
    <property type="entry name" value="ZN(II)2CYS6 TRANSCRIPTION FACTOR (EUROFUNG)"/>
    <property type="match status" value="1"/>
</dbReference>
<proteinExistence type="predicted"/>
<sequence>MWSVGEYRRYGDFFANAPAAVASCCCGRWRFAAPAPGSEGSFAAVPNPASLADTDNTPRPCTDRARAGEMATPWPDHMTSQSGDSSYRPPPPAQRRSAPATSEAGETTNITVVRSGDRRHTYDAPRPPGNVLDVPRPPDAETPIPGTYPGATGSASLFGTVEQSPGKEEKAIRFELASFVTADDDAGELAVDVALDTQRRITEGSSSGKSLASSESREKPWQELDPINTKLLSCPAAEVLFEGFMKHFNSLSAFLDPGLYTFSYTREASNLLFTATLAIAATVFRPELYRSLKEHQEMLLGKALLACDAAVENVWTMCLMSYWKDVGDRRGYNLVGFAMQLAKSAEWNKTRRPRSLSQVEKSVPTQIEMEVHVRQRRDKHLAWLLLGALDRTTSLFTNRPFTNPPLTDVMAPLQQQSQVNFYGSYMKLYFNSILLHRILVANGDDANDPTAIQTLGICFSSSMNVLTEARNFGKLDLLYYFWDAAHLMCAFAAMMLLKVLNLASALPETAASDALEVLTGLLVAYSNTAQAMAYRPHKRQPGTVDSVKAPVANGLEAQVRLLRSIIATITSELGPASASRTASSSSATATLVSGPTPPPWSRMQAEMGMDGDAVGMMSTATQAGDAIEAPRQDIAADMMQQLVGDMDFSLDSSFMDARFLDAGLLGWDEVGVFAHDK</sequence>
<evidence type="ECO:0000256" key="5">
    <source>
        <dbReference type="ARBA" id="ARBA00023242"/>
    </source>
</evidence>
<dbReference type="Proteomes" id="UP001174691">
    <property type="component" value="Unassembled WGS sequence"/>
</dbReference>
<keyword evidence="8" id="KW-1185">Reference proteome</keyword>
<comment type="subcellular location">
    <subcellularLocation>
        <location evidence="1">Nucleus</location>
    </subcellularLocation>
</comment>
<gene>
    <name evidence="7" type="ORF">NKR19_g4096</name>
</gene>
<feature type="compositionally biased region" description="Low complexity" evidence="6">
    <location>
        <begin position="205"/>
        <end position="214"/>
    </location>
</feature>
<reference evidence="7" key="1">
    <citation type="submission" date="2022-07" db="EMBL/GenBank/DDBJ databases">
        <title>Fungi with potential for degradation of polypropylene.</title>
        <authorList>
            <person name="Gostincar C."/>
        </authorList>
    </citation>
    <scope>NUCLEOTIDE SEQUENCE</scope>
    <source>
        <strain evidence="7">EXF-13287</strain>
    </source>
</reference>
<protein>
    <recommendedName>
        <fullName evidence="9">Transcription factor domain-containing protein</fullName>
    </recommendedName>
</protein>
<keyword evidence="5" id="KW-0539">Nucleus</keyword>
<dbReference type="CDD" id="cd12148">
    <property type="entry name" value="fungal_TF_MHR"/>
    <property type="match status" value="1"/>
</dbReference>
<keyword evidence="2" id="KW-0805">Transcription regulation</keyword>
<feature type="region of interest" description="Disordered" evidence="6">
    <location>
        <begin position="202"/>
        <end position="221"/>
    </location>
</feature>
<feature type="region of interest" description="Disordered" evidence="6">
    <location>
        <begin position="44"/>
        <end position="137"/>
    </location>
</feature>
<evidence type="ECO:0008006" key="9">
    <source>
        <dbReference type="Google" id="ProtNLM"/>
    </source>
</evidence>
<keyword evidence="3" id="KW-0238">DNA-binding</keyword>
<feature type="compositionally biased region" description="Low complexity" evidence="6">
    <location>
        <begin position="577"/>
        <end position="590"/>
    </location>
</feature>
<organism evidence="7 8">
    <name type="scientific">Coniochaeta hoffmannii</name>
    <dbReference type="NCBI Taxonomy" id="91930"/>
    <lineage>
        <taxon>Eukaryota</taxon>
        <taxon>Fungi</taxon>
        <taxon>Dikarya</taxon>
        <taxon>Ascomycota</taxon>
        <taxon>Pezizomycotina</taxon>
        <taxon>Sordariomycetes</taxon>
        <taxon>Sordariomycetidae</taxon>
        <taxon>Coniochaetales</taxon>
        <taxon>Coniochaetaceae</taxon>
        <taxon>Coniochaeta</taxon>
    </lineage>
</organism>
<dbReference type="GO" id="GO:0000976">
    <property type="term" value="F:transcription cis-regulatory region binding"/>
    <property type="evidence" value="ECO:0007669"/>
    <property type="project" value="TreeGrafter"/>
</dbReference>
<evidence type="ECO:0000313" key="7">
    <source>
        <dbReference type="EMBL" id="KAJ9156864.1"/>
    </source>
</evidence>
<dbReference type="GO" id="GO:0000981">
    <property type="term" value="F:DNA-binding transcription factor activity, RNA polymerase II-specific"/>
    <property type="evidence" value="ECO:0007669"/>
    <property type="project" value="TreeGrafter"/>
</dbReference>
<dbReference type="EMBL" id="JANBVN010000049">
    <property type="protein sequence ID" value="KAJ9156864.1"/>
    <property type="molecule type" value="Genomic_DNA"/>
</dbReference>
<evidence type="ECO:0000256" key="1">
    <source>
        <dbReference type="ARBA" id="ARBA00004123"/>
    </source>
</evidence>
<dbReference type="PANTHER" id="PTHR31845">
    <property type="entry name" value="FINGER DOMAIN PROTEIN, PUTATIVE-RELATED"/>
    <property type="match status" value="1"/>
</dbReference>
<keyword evidence="4" id="KW-0804">Transcription</keyword>
<evidence type="ECO:0000256" key="4">
    <source>
        <dbReference type="ARBA" id="ARBA00023163"/>
    </source>
</evidence>
<comment type="caution">
    <text evidence="7">The sequence shown here is derived from an EMBL/GenBank/DDBJ whole genome shotgun (WGS) entry which is preliminary data.</text>
</comment>
<dbReference type="AlphaFoldDB" id="A0AA38VWW7"/>
<evidence type="ECO:0000256" key="3">
    <source>
        <dbReference type="ARBA" id="ARBA00023125"/>
    </source>
</evidence>
<evidence type="ECO:0000313" key="8">
    <source>
        <dbReference type="Proteomes" id="UP001174691"/>
    </source>
</evidence>
<evidence type="ECO:0000256" key="2">
    <source>
        <dbReference type="ARBA" id="ARBA00023015"/>
    </source>
</evidence>
<name>A0AA38VWW7_9PEZI</name>
<dbReference type="InterPro" id="IPR051089">
    <property type="entry name" value="prtT"/>
</dbReference>